<dbReference type="InterPro" id="IPR033428">
    <property type="entry name" value="DUF5118"/>
</dbReference>
<feature type="compositionally biased region" description="Pro residues" evidence="1">
    <location>
        <begin position="270"/>
        <end position="284"/>
    </location>
</feature>
<feature type="region of interest" description="Disordered" evidence="1">
    <location>
        <begin position="267"/>
        <end position="287"/>
    </location>
</feature>
<dbReference type="EMBL" id="JAEDAK010000001">
    <property type="protein sequence ID" value="MBH9575411.1"/>
    <property type="molecule type" value="Genomic_DNA"/>
</dbReference>
<dbReference type="Proteomes" id="UP000613266">
    <property type="component" value="Unassembled WGS sequence"/>
</dbReference>
<keyword evidence="6" id="KW-0482">Metalloprotease</keyword>
<proteinExistence type="predicted"/>
<feature type="domain" description="DUF5117" evidence="4">
    <location>
        <begin position="145"/>
        <end position="351"/>
    </location>
</feature>
<dbReference type="InterPro" id="IPR024079">
    <property type="entry name" value="MetalloPept_cat_dom_sf"/>
</dbReference>
<dbReference type="Pfam" id="PF17148">
    <property type="entry name" value="DUF5117"/>
    <property type="match status" value="1"/>
</dbReference>
<keyword evidence="7" id="KW-1185">Reference proteome</keyword>
<evidence type="ECO:0000313" key="6">
    <source>
        <dbReference type="EMBL" id="MBH9575411.1"/>
    </source>
</evidence>
<dbReference type="PANTHER" id="PTHR38478">
    <property type="entry name" value="PEPTIDASE M1A AND M12B"/>
    <property type="match status" value="1"/>
</dbReference>
<feature type="signal peptide" evidence="2">
    <location>
        <begin position="1"/>
        <end position="22"/>
    </location>
</feature>
<evidence type="ECO:0000259" key="5">
    <source>
        <dbReference type="Pfam" id="PF17162"/>
    </source>
</evidence>
<evidence type="ECO:0000256" key="2">
    <source>
        <dbReference type="SAM" id="SignalP"/>
    </source>
</evidence>
<evidence type="ECO:0000313" key="7">
    <source>
        <dbReference type="Proteomes" id="UP000613266"/>
    </source>
</evidence>
<evidence type="ECO:0000256" key="1">
    <source>
        <dbReference type="SAM" id="MobiDB-lite"/>
    </source>
</evidence>
<reference evidence="6" key="1">
    <citation type="submission" date="2020-12" db="EMBL/GenBank/DDBJ databases">
        <title>The genome sequence of Inhella sp. 1Y17.</title>
        <authorList>
            <person name="Liu Y."/>
        </authorList>
    </citation>
    <scope>NUCLEOTIDE SEQUENCE</scope>
    <source>
        <strain evidence="6">1Y17</strain>
    </source>
</reference>
<dbReference type="InterPro" id="IPR034032">
    <property type="entry name" value="Zn_MMP-like_bac"/>
</dbReference>
<dbReference type="AlphaFoldDB" id="A0A931IZ46"/>
<comment type="caution">
    <text evidence="6">The sequence shown here is derived from an EMBL/GenBank/DDBJ whole genome shotgun (WGS) entry which is preliminary data.</text>
</comment>
<dbReference type="PANTHER" id="PTHR38478:SF1">
    <property type="entry name" value="ZINC DEPENDENT METALLOPROTEASE DOMAIN LIPOPROTEIN"/>
    <property type="match status" value="1"/>
</dbReference>
<dbReference type="SUPFAM" id="SSF55486">
    <property type="entry name" value="Metalloproteases ('zincins'), catalytic domain"/>
    <property type="match status" value="1"/>
</dbReference>
<dbReference type="Gene3D" id="3.40.390.10">
    <property type="entry name" value="Collagenase (Catalytic Domain)"/>
    <property type="match status" value="1"/>
</dbReference>
<dbReference type="Pfam" id="PF17162">
    <property type="entry name" value="DUF5118"/>
    <property type="match status" value="1"/>
</dbReference>
<protein>
    <submittedName>
        <fullName evidence="6">Zinc-dependent metalloprotease</fullName>
    </submittedName>
</protein>
<feature type="domain" description="EcxA zinc-binding" evidence="3">
    <location>
        <begin position="535"/>
        <end position="856"/>
    </location>
</feature>
<dbReference type="CDD" id="cd04276">
    <property type="entry name" value="ZnMc_MMP_like_2"/>
    <property type="match status" value="1"/>
</dbReference>
<dbReference type="InterPro" id="IPR032534">
    <property type="entry name" value="EcxA_zinc-bd"/>
</dbReference>
<sequence length="942" mass="101802">MARLRAGSSAGSPLRLSLLALAAGLALSGCATPADPAGQAKPAAAPAAAAKPAAAASASAGAAPAAPAAPAARPPGQPQPFAAVIKDAQRFEGLFTVYQKDDKVWIELAPEDLNKSFLFSPKFSRGIGEKMLYGGLMTGTWGPQLGNAQLAQFRRVHNQVQLVALNTEFTAKTGTPNARGIERSYSPSLLGSVAVASQPHPERKSILIEANNLFLADTLGLGVALNRAFRQNYALDRGNTSFVSVRASSEGVFIDTQQHFATATLAAAQPPTPGAPPSPLPQPSTPRAVPDARSLFMGVHYTLMKLPEAPMQARSTDARLGHFRTLRFDFSDDLARTPAQRLLQRWRLEKKDPAAAVSEPVKPITFWIDRNVPHEYREAMTAGVLEWNKAFERAGFKNAVVVKVQGEQDSFDTLDGNVASLRWMNNIEPSFGAIGPSHVDPRSGEILDADIGFEGLSSRNLRALRAQVLPNTSPAEWGELLQARDAQREGLLGTPPAAHTHTEACQYGAHATEQLGLALDVLASRGELDPDGPEARAFVMEYVKDVTMHEVGHTLGLRHNFRSSQVYTDAQLSKLDFTTATGLAGSVMEYAPINLPAPGQPRGTYFQSTLGPYDYWVIEYAYKPLPREHEAAELQKIAARSAEPQLAYGTDEDNFLGIDPDSLHFDLGKDPVAFARKRIEIARDLIAKQETRSLKPSEDYAVLRRAVSYGVRDVARAAGVLARQIGGLRTLRDFPGSGRDPMQPVEAKRQREALDLIGKGLLAADAFTLSPALQRRLAPDYLERGDALSSGMPVSTDFSLSGMVLDLQRALLAQLMSDGVAARILDSEGKFEKRAEAFRLSELYQRLSQDVWSELGAGSDIPLARRELQREHANRLASTLLRPAAGSRADARSLVRAEARALLTRVKASPRAALSAEARAHLDDVAETLELALQAKLQRTGL</sequence>
<name>A0A931IZ46_9BURK</name>
<keyword evidence="6" id="KW-0378">Hydrolase</keyword>
<dbReference type="RefSeq" id="WP_198109031.1">
    <property type="nucleotide sequence ID" value="NZ_JAEDAK010000001.1"/>
</dbReference>
<feature type="chain" id="PRO_5037128317" evidence="2">
    <location>
        <begin position="23"/>
        <end position="942"/>
    </location>
</feature>
<keyword evidence="6" id="KW-0645">Protease</keyword>
<gene>
    <name evidence="6" type="ORF">I7X39_00695</name>
</gene>
<accession>A0A931IZ46</accession>
<keyword evidence="2" id="KW-0732">Signal</keyword>
<feature type="domain" description="DUF5118" evidence="5">
    <location>
        <begin position="78"/>
        <end position="125"/>
    </location>
</feature>
<dbReference type="Pfam" id="PF16313">
    <property type="entry name" value="DUF4953"/>
    <property type="match status" value="1"/>
</dbReference>
<organism evidence="6 7">
    <name type="scientific">Inhella proteolytica</name>
    <dbReference type="NCBI Taxonomy" id="2795029"/>
    <lineage>
        <taxon>Bacteria</taxon>
        <taxon>Pseudomonadati</taxon>
        <taxon>Pseudomonadota</taxon>
        <taxon>Betaproteobacteria</taxon>
        <taxon>Burkholderiales</taxon>
        <taxon>Sphaerotilaceae</taxon>
        <taxon>Inhella</taxon>
    </lineage>
</organism>
<dbReference type="InterPro" id="IPR033413">
    <property type="entry name" value="DUF5117"/>
</dbReference>
<dbReference type="PROSITE" id="PS51257">
    <property type="entry name" value="PROKAR_LIPOPROTEIN"/>
    <property type="match status" value="1"/>
</dbReference>
<evidence type="ECO:0000259" key="4">
    <source>
        <dbReference type="Pfam" id="PF17148"/>
    </source>
</evidence>
<dbReference type="GO" id="GO:0008237">
    <property type="term" value="F:metallopeptidase activity"/>
    <property type="evidence" value="ECO:0007669"/>
    <property type="project" value="UniProtKB-KW"/>
</dbReference>
<evidence type="ECO:0000259" key="3">
    <source>
        <dbReference type="Pfam" id="PF16313"/>
    </source>
</evidence>